<gene>
    <name evidence="1" type="ORF">EIN_484570</name>
</gene>
<dbReference type="RefSeq" id="XP_004255896.1">
    <property type="nucleotide sequence ID" value="XM_004255848.1"/>
</dbReference>
<sequence length="516" mass="60370">MEQLQRVYLMNVILYLDSLDTLKTFLLVSKNCHTAFTMLRINPFYSLKTLNEEMKMFSYSKHETIRSTYIPHSLYFPSANILELSLVFSEYFDLLTETTLLDKITKLSIVFSLRVADKKLYSNSNFDIKKFPNLKNLKLYFEAVENTNYYGGMNFNDAIWGQFVDFSQFEDSKVSTVYLLCDDPDRFAYAKGSVQYLDSALIFFRKHIKKICALSKTRFYIVTDFPEQFKKSDLLCENATFVSSKFLPTKYIPLHRNINQNKNEEYEFVSPDDEISKEKVLLTYECVKRPESIEEVEKNYSKYYLMELDLRGTRFGSVFNLKEVTSLTAVSVFQLYNNIDLKLPNSVKKLQLRVGEKNETLVDFMDVKELELTGKFDWKLPGHLEKLKTDRARNWSVCLRLRELEIDNCKTELTNSIESIPFSVTKIVLDDVLINKVLLSKSNVQSLVIKNTKVHQVDCSKCLKEIITDFKIETINNFNGKVTVLQTEDVVVQPQYDDYDDYDNHDYQNQSRCTLQ</sequence>
<name>A0A0A1U7R2_ENTIV</name>
<protein>
    <recommendedName>
        <fullName evidence="3">F-box domain-containing protein</fullName>
    </recommendedName>
</protein>
<proteinExistence type="predicted"/>
<dbReference type="VEuPathDB" id="AmoebaDB:EIN_484570"/>
<dbReference type="GeneID" id="14888098"/>
<evidence type="ECO:0000313" key="1">
    <source>
        <dbReference type="EMBL" id="ELP89125.1"/>
    </source>
</evidence>
<dbReference type="KEGG" id="eiv:EIN_484570"/>
<accession>A0A0A1U7R2</accession>
<organism evidence="1 2">
    <name type="scientific">Entamoeba invadens IP1</name>
    <dbReference type="NCBI Taxonomy" id="370355"/>
    <lineage>
        <taxon>Eukaryota</taxon>
        <taxon>Amoebozoa</taxon>
        <taxon>Evosea</taxon>
        <taxon>Archamoebae</taxon>
        <taxon>Mastigamoebida</taxon>
        <taxon>Entamoebidae</taxon>
        <taxon>Entamoeba</taxon>
    </lineage>
</organism>
<reference evidence="1 2" key="1">
    <citation type="submission" date="2012-10" db="EMBL/GenBank/DDBJ databases">
        <authorList>
            <person name="Zafar N."/>
            <person name="Inman J."/>
            <person name="Hall N."/>
            <person name="Lorenzi H."/>
            <person name="Caler E."/>
        </authorList>
    </citation>
    <scope>NUCLEOTIDE SEQUENCE [LARGE SCALE GENOMIC DNA]</scope>
    <source>
        <strain evidence="1 2">IP1</strain>
    </source>
</reference>
<dbReference type="EMBL" id="KB206670">
    <property type="protein sequence ID" value="ELP89125.1"/>
    <property type="molecule type" value="Genomic_DNA"/>
</dbReference>
<dbReference type="AlphaFoldDB" id="A0A0A1U7R2"/>
<evidence type="ECO:0000313" key="2">
    <source>
        <dbReference type="Proteomes" id="UP000014680"/>
    </source>
</evidence>
<evidence type="ECO:0008006" key="3">
    <source>
        <dbReference type="Google" id="ProtNLM"/>
    </source>
</evidence>
<keyword evidence="2" id="KW-1185">Reference proteome</keyword>
<dbReference type="OrthoDB" id="29042at2759"/>
<dbReference type="Proteomes" id="UP000014680">
    <property type="component" value="Unassembled WGS sequence"/>
</dbReference>